<dbReference type="InterPro" id="IPR048432">
    <property type="entry name" value="MASE7"/>
</dbReference>
<evidence type="ECO:0000259" key="19">
    <source>
        <dbReference type="PROSITE" id="PS50125"/>
    </source>
</evidence>
<evidence type="ECO:0000256" key="17">
    <source>
        <dbReference type="RuleBase" id="RU000405"/>
    </source>
</evidence>
<keyword evidence="10 18" id="KW-1133">Transmembrane helix</keyword>
<comment type="subunit">
    <text evidence="16">Homodimer. Can also exist as monomer.</text>
</comment>
<dbReference type="GO" id="GO:0007168">
    <property type="term" value="P:receptor guanylyl cyclase signaling pathway"/>
    <property type="evidence" value="ECO:0007669"/>
    <property type="project" value="TreeGrafter"/>
</dbReference>
<sequence>MAAKKSKAPPITADGPTQRPDCVAAARAQIRAPIQHYAASAARRTRVLNIAAWMAATVSVSFVAAQLFIDEWFWQVISIDAAAALVFAAVPMLHRFGELAAAMTFIGAAYVAIFASCWALGTASGAQLFFLVGACLVVLLLGIEHIVLASGLAAIAAGLIIASEFLIPRSTGLRPVWAQSMGFVITTVSACVVVVVTVWFALRDTARAESAMEAQYERSEALLANILPASIADRLKEPERTIIADRYDEASVLFADIVGFTERASSTAPADLVRFLNRLYSAFDALVDKHELEKIKVSGDSYMVVSGVPRPRPDHVHALADCALDMAAVAAEMEDPHDRSVPLRVGLATGPVVAGVVGSRRFFYDVWGDAVNVASRMESTDSVGQIQVPDDVYERLKDDFVLHERGHINVKGKGIMRTWYLIGRKAVEVPGDVPTGEPRTAHV</sequence>
<keyword evidence="7" id="KW-0547">Nucleotide-binding</keyword>
<feature type="transmembrane region" description="Helical" evidence="18">
    <location>
        <begin position="181"/>
        <end position="202"/>
    </location>
</feature>
<dbReference type="Gene3D" id="3.30.70.1230">
    <property type="entry name" value="Nucleotide cyclase"/>
    <property type="match status" value="1"/>
</dbReference>
<evidence type="ECO:0000256" key="1">
    <source>
        <dbReference type="ARBA" id="ARBA00001593"/>
    </source>
</evidence>
<dbReference type="InterPro" id="IPR050401">
    <property type="entry name" value="Cyclic_nucleotide_synthase"/>
</dbReference>
<proteinExistence type="inferred from homology"/>
<dbReference type="GO" id="GO:0005886">
    <property type="term" value="C:plasma membrane"/>
    <property type="evidence" value="ECO:0007669"/>
    <property type="project" value="TreeGrafter"/>
</dbReference>
<dbReference type="FunFam" id="3.30.70.1230:FF:000033">
    <property type="entry name" value="Adenylate cyclase"/>
    <property type="match status" value="1"/>
</dbReference>
<evidence type="ECO:0000256" key="15">
    <source>
        <dbReference type="ARBA" id="ARBA00032637"/>
    </source>
</evidence>
<dbReference type="SMART" id="SM00044">
    <property type="entry name" value="CYCc"/>
    <property type="match status" value="1"/>
</dbReference>
<dbReference type="CDD" id="cd07302">
    <property type="entry name" value="CHD"/>
    <property type="match status" value="1"/>
</dbReference>
<comment type="subcellular location">
    <subcellularLocation>
        <location evidence="2">Membrane</location>
    </subcellularLocation>
</comment>
<dbReference type="RefSeq" id="WP_085249472.1">
    <property type="nucleotide sequence ID" value="NZ_CAJMWI010000001.1"/>
</dbReference>
<dbReference type="InterPro" id="IPR029787">
    <property type="entry name" value="Nucleotide_cyclase"/>
</dbReference>
<evidence type="ECO:0000256" key="16">
    <source>
        <dbReference type="ARBA" id="ARBA00064436"/>
    </source>
</evidence>
<dbReference type="GO" id="GO:0005524">
    <property type="term" value="F:ATP binding"/>
    <property type="evidence" value="ECO:0007669"/>
    <property type="project" value="UniProtKB-KW"/>
</dbReference>
<feature type="domain" description="Guanylate cyclase" evidence="19">
    <location>
        <begin position="251"/>
        <end position="378"/>
    </location>
</feature>
<accession>A0A1X2D8W0</accession>
<dbReference type="GO" id="GO:0004016">
    <property type="term" value="F:adenylate cyclase activity"/>
    <property type="evidence" value="ECO:0007669"/>
    <property type="project" value="UniProtKB-EC"/>
</dbReference>
<dbReference type="Pfam" id="PF00211">
    <property type="entry name" value="Guanylate_cyc"/>
    <property type="match status" value="1"/>
</dbReference>
<evidence type="ECO:0000313" key="20">
    <source>
        <dbReference type="EMBL" id="ORW84605.1"/>
    </source>
</evidence>
<dbReference type="GO" id="GO:0001653">
    <property type="term" value="F:peptide receptor activity"/>
    <property type="evidence" value="ECO:0007669"/>
    <property type="project" value="TreeGrafter"/>
</dbReference>
<evidence type="ECO:0000313" key="21">
    <source>
        <dbReference type="Proteomes" id="UP000193087"/>
    </source>
</evidence>
<name>A0A1X2D8W0_9MYCO</name>
<dbReference type="STRING" id="486698.AWC22_13235"/>
<evidence type="ECO:0000256" key="9">
    <source>
        <dbReference type="ARBA" id="ARBA00022842"/>
    </source>
</evidence>
<feature type="transmembrane region" description="Helical" evidence="18">
    <location>
        <begin position="128"/>
        <end position="161"/>
    </location>
</feature>
<dbReference type="SUPFAM" id="SSF55073">
    <property type="entry name" value="Nucleotide cyclase"/>
    <property type="match status" value="1"/>
</dbReference>
<evidence type="ECO:0000256" key="12">
    <source>
        <dbReference type="ARBA" id="ARBA00023136"/>
    </source>
</evidence>
<dbReference type="Pfam" id="PF20967">
    <property type="entry name" value="MASE7"/>
    <property type="match status" value="1"/>
</dbReference>
<dbReference type="GO" id="GO:0004383">
    <property type="term" value="F:guanylate cyclase activity"/>
    <property type="evidence" value="ECO:0007669"/>
    <property type="project" value="TreeGrafter"/>
</dbReference>
<dbReference type="EMBL" id="LQPQ01000034">
    <property type="protein sequence ID" value="ORW84605.1"/>
    <property type="molecule type" value="Genomic_DNA"/>
</dbReference>
<feature type="transmembrane region" description="Helical" evidence="18">
    <location>
        <begin position="50"/>
        <end position="69"/>
    </location>
</feature>
<dbReference type="AlphaFoldDB" id="A0A1X2D8W0"/>
<evidence type="ECO:0000256" key="11">
    <source>
        <dbReference type="ARBA" id="ARBA00022998"/>
    </source>
</evidence>
<organism evidence="20 21">
    <name type="scientific">Mycobacterium riyadhense</name>
    <dbReference type="NCBI Taxonomy" id="486698"/>
    <lineage>
        <taxon>Bacteria</taxon>
        <taxon>Bacillati</taxon>
        <taxon>Actinomycetota</taxon>
        <taxon>Actinomycetes</taxon>
        <taxon>Mycobacteriales</taxon>
        <taxon>Mycobacteriaceae</taxon>
        <taxon>Mycobacterium</taxon>
    </lineage>
</organism>
<reference evidence="20 21" key="1">
    <citation type="submission" date="2016-01" db="EMBL/GenBank/DDBJ databases">
        <title>The new phylogeny of the genus Mycobacterium.</title>
        <authorList>
            <person name="Tarcisio F."/>
            <person name="Conor M."/>
            <person name="Antonella G."/>
            <person name="Elisabetta G."/>
            <person name="Giulia F.S."/>
            <person name="Sara T."/>
            <person name="Anna F."/>
            <person name="Clotilde B."/>
            <person name="Roberto B."/>
            <person name="Veronica D.S."/>
            <person name="Fabio R."/>
            <person name="Monica P."/>
            <person name="Olivier J."/>
            <person name="Enrico T."/>
            <person name="Nicola S."/>
        </authorList>
    </citation>
    <scope>NUCLEOTIDE SEQUENCE [LARGE SCALE GENOMIC DNA]</scope>
    <source>
        <strain evidence="20 21">DSM 45176</strain>
    </source>
</reference>
<keyword evidence="8" id="KW-0067">ATP-binding</keyword>
<comment type="caution">
    <text evidence="20">The sequence shown here is derived from an EMBL/GenBank/DDBJ whole genome shotgun (WGS) entry which is preliminary data.</text>
</comment>
<evidence type="ECO:0000256" key="3">
    <source>
        <dbReference type="ARBA" id="ARBA00012201"/>
    </source>
</evidence>
<comment type="similarity">
    <text evidence="17">Belongs to the adenylyl cyclase class-4/guanylyl cyclase family.</text>
</comment>
<comment type="catalytic activity">
    <reaction evidence="1">
        <text>ATP = 3',5'-cyclic AMP + diphosphate</text>
        <dbReference type="Rhea" id="RHEA:15389"/>
        <dbReference type="ChEBI" id="CHEBI:30616"/>
        <dbReference type="ChEBI" id="CHEBI:33019"/>
        <dbReference type="ChEBI" id="CHEBI:58165"/>
        <dbReference type="EC" id="4.6.1.1"/>
    </reaction>
</comment>
<keyword evidence="13 17" id="KW-0456">Lyase</keyword>
<dbReference type="GeneID" id="93494583"/>
<dbReference type="InterPro" id="IPR018297">
    <property type="entry name" value="A/G_cyclase_CS"/>
</dbReference>
<evidence type="ECO:0000256" key="7">
    <source>
        <dbReference type="ARBA" id="ARBA00022741"/>
    </source>
</evidence>
<evidence type="ECO:0000256" key="10">
    <source>
        <dbReference type="ARBA" id="ARBA00022989"/>
    </source>
</evidence>
<dbReference type="PROSITE" id="PS00452">
    <property type="entry name" value="GUANYLATE_CYCLASE_1"/>
    <property type="match status" value="1"/>
</dbReference>
<evidence type="ECO:0000256" key="8">
    <source>
        <dbReference type="ARBA" id="ARBA00022840"/>
    </source>
</evidence>
<dbReference type="Proteomes" id="UP000193087">
    <property type="component" value="Unassembled WGS sequence"/>
</dbReference>
<dbReference type="GO" id="GO:0006171">
    <property type="term" value="P:cAMP biosynthetic process"/>
    <property type="evidence" value="ECO:0007669"/>
    <property type="project" value="UniProtKB-KW"/>
</dbReference>
<evidence type="ECO:0000256" key="14">
    <source>
        <dbReference type="ARBA" id="ARBA00032597"/>
    </source>
</evidence>
<dbReference type="PANTHER" id="PTHR11920">
    <property type="entry name" value="GUANYLYL CYCLASE"/>
    <property type="match status" value="1"/>
</dbReference>
<keyword evidence="11" id="KW-0115">cAMP biosynthesis</keyword>
<dbReference type="GO" id="GO:0046872">
    <property type="term" value="F:metal ion binding"/>
    <property type="evidence" value="ECO:0007669"/>
    <property type="project" value="UniProtKB-KW"/>
</dbReference>
<keyword evidence="6" id="KW-0479">Metal-binding</keyword>
<dbReference type="GO" id="GO:0035556">
    <property type="term" value="P:intracellular signal transduction"/>
    <property type="evidence" value="ECO:0007669"/>
    <property type="project" value="InterPro"/>
</dbReference>
<dbReference type="EC" id="4.6.1.1" evidence="3"/>
<protein>
    <recommendedName>
        <fullName evidence="4">Adenylate cyclase</fullName>
        <ecNumber evidence="3">4.6.1.1</ecNumber>
    </recommendedName>
    <alternativeName>
        <fullName evidence="14">ATP pyrophosphate-lyase</fullName>
    </alternativeName>
    <alternativeName>
        <fullName evidence="15">Adenylyl cyclase</fullName>
    </alternativeName>
</protein>
<evidence type="ECO:0000256" key="6">
    <source>
        <dbReference type="ARBA" id="ARBA00022723"/>
    </source>
</evidence>
<keyword evidence="12 18" id="KW-0472">Membrane</keyword>
<evidence type="ECO:0000256" key="4">
    <source>
        <dbReference type="ARBA" id="ARBA00021420"/>
    </source>
</evidence>
<dbReference type="PANTHER" id="PTHR11920:SF335">
    <property type="entry name" value="GUANYLATE CYCLASE"/>
    <property type="match status" value="1"/>
</dbReference>
<evidence type="ECO:0000256" key="5">
    <source>
        <dbReference type="ARBA" id="ARBA00022692"/>
    </source>
</evidence>
<keyword evidence="21" id="KW-1185">Reference proteome</keyword>
<evidence type="ECO:0000256" key="18">
    <source>
        <dbReference type="SAM" id="Phobius"/>
    </source>
</evidence>
<keyword evidence="5 18" id="KW-0812">Transmembrane</keyword>
<keyword evidence="9" id="KW-0460">Magnesium</keyword>
<dbReference type="PROSITE" id="PS50125">
    <property type="entry name" value="GUANYLATE_CYCLASE_2"/>
    <property type="match status" value="1"/>
</dbReference>
<gene>
    <name evidence="20" type="ORF">AWC22_13235</name>
</gene>
<evidence type="ECO:0000256" key="2">
    <source>
        <dbReference type="ARBA" id="ARBA00004370"/>
    </source>
</evidence>
<evidence type="ECO:0000256" key="13">
    <source>
        <dbReference type="ARBA" id="ARBA00023239"/>
    </source>
</evidence>
<feature type="transmembrane region" description="Helical" evidence="18">
    <location>
        <begin position="99"/>
        <end position="121"/>
    </location>
</feature>
<dbReference type="InterPro" id="IPR001054">
    <property type="entry name" value="A/G_cyclase"/>
</dbReference>